<keyword evidence="1" id="KW-0732">Signal</keyword>
<feature type="chain" id="PRO_5003070140" evidence="1">
    <location>
        <begin position="29"/>
        <end position="287"/>
    </location>
</feature>
<dbReference type="Proteomes" id="UP000001844">
    <property type="component" value="Chromosome"/>
</dbReference>
<sequence length="287" mass="31839">MITLRFFTPLLSLLFIFLVGCIALNAQAQQRTFELKDTVKQPLVLQPLLPHRSLQHPSIVAPFSITPTPGDRQVYQLTVDTSGRLIVHANWPSTIALALILNGPGQTGYYARKDGPSPLTIDFEITPELLEKGNQWKLSVVNFKGQGPPTVGRISLSLPKSTASTASPEAIVERTIQPDGSVLIKYADGTRKHMYRGGVDLTRPDGTVQRSSFIEVQVANLPDFPTEGQTVIWLQAHNDNLLNIIQALVDNDETAIQNYLAHEGEERPLYEKINKRTRAIQWLTSGQ</sequence>
<dbReference type="STRING" id="472759.Nhal_0283"/>
<dbReference type="AlphaFoldDB" id="D5BUT2"/>
<evidence type="ECO:0000256" key="1">
    <source>
        <dbReference type="SAM" id="SignalP"/>
    </source>
</evidence>
<dbReference type="PROSITE" id="PS51257">
    <property type="entry name" value="PROKAR_LIPOPROTEIN"/>
    <property type="match status" value="1"/>
</dbReference>
<dbReference type="HOGENOM" id="CLU_969198_0_0_6"/>
<proteinExistence type="predicted"/>
<evidence type="ECO:0000313" key="3">
    <source>
        <dbReference type="Proteomes" id="UP000001844"/>
    </source>
</evidence>
<name>D5BUT2_NITHN</name>
<keyword evidence="3" id="KW-1185">Reference proteome</keyword>
<dbReference type="EMBL" id="CP001798">
    <property type="protein sequence ID" value="ADE13482.1"/>
    <property type="molecule type" value="Genomic_DNA"/>
</dbReference>
<reference evidence="3" key="1">
    <citation type="submission" date="2010-04" db="EMBL/GenBank/DDBJ databases">
        <title>Complete genome sequence of Nitrosococcus halophilus Nc4, a salt-adapted, aerobic obligate ammonia-oxidizing sulfur purple bacterium.</title>
        <authorList>
            <consortium name="US DOE Joint Genome Institute"/>
            <person name="Campbell M.A."/>
            <person name="Malfatti S.A."/>
            <person name="Chain P.S.G."/>
            <person name="Heidelberg J.F."/>
            <person name="Ward B.B."/>
            <person name="Klotz M.G."/>
        </authorList>
    </citation>
    <scope>NUCLEOTIDE SEQUENCE [LARGE SCALE GENOMIC DNA]</scope>
    <source>
        <strain evidence="3">Nc4</strain>
    </source>
</reference>
<protein>
    <submittedName>
        <fullName evidence="2">Uncharacterized protein</fullName>
    </submittedName>
</protein>
<accession>D5BUT2</accession>
<evidence type="ECO:0000313" key="2">
    <source>
        <dbReference type="EMBL" id="ADE13482.1"/>
    </source>
</evidence>
<dbReference type="RefSeq" id="WP_013031378.1">
    <property type="nucleotide sequence ID" value="NC_013960.1"/>
</dbReference>
<feature type="signal peptide" evidence="1">
    <location>
        <begin position="1"/>
        <end position="28"/>
    </location>
</feature>
<dbReference type="KEGG" id="nhl:Nhal_0283"/>
<organism evidence="2 3">
    <name type="scientific">Nitrosococcus halophilus (strain Nc4)</name>
    <dbReference type="NCBI Taxonomy" id="472759"/>
    <lineage>
        <taxon>Bacteria</taxon>
        <taxon>Pseudomonadati</taxon>
        <taxon>Pseudomonadota</taxon>
        <taxon>Gammaproteobacteria</taxon>
        <taxon>Chromatiales</taxon>
        <taxon>Chromatiaceae</taxon>
        <taxon>Nitrosococcus</taxon>
    </lineage>
</organism>
<gene>
    <name evidence="2" type="ordered locus">Nhal_0283</name>
</gene>